<dbReference type="Proteomes" id="UP001066276">
    <property type="component" value="Chromosome 3_2"/>
</dbReference>
<accession>A0AAV7TS68</accession>
<name>A0AAV7TS68_PLEWA</name>
<evidence type="ECO:0000256" key="1">
    <source>
        <dbReference type="SAM" id="MobiDB-lite"/>
    </source>
</evidence>
<reference evidence="2" key="1">
    <citation type="journal article" date="2022" name="bioRxiv">
        <title>Sequencing and chromosome-scale assembly of the giantPleurodeles waltlgenome.</title>
        <authorList>
            <person name="Brown T."/>
            <person name="Elewa A."/>
            <person name="Iarovenko S."/>
            <person name="Subramanian E."/>
            <person name="Araus A.J."/>
            <person name="Petzold A."/>
            <person name="Susuki M."/>
            <person name="Suzuki K.-i.T."/>
            <person name="Hayashi T."/>
            <person name="Toyoda A."/>
            <person name="Oliveira C."/>
            <person name="Osipova E."/>
            <person name="Leigh N.D."/>
            <person name="Simon A."/>
            <person name="Yun M.H."/>
        </authorList>
    </citation>
    <scope>NUCLEOTIDE SEQUENCE</scope>
    <source>
        <strain evidence="2">20211129_DDA</strain>
        <tissue evidence="2">Liver</tissue>
    </source>
</reference>
<organism evidence="2 3">
    <name type="scientific">Pleurodeles waltl</name>
    <name type="common">Iberian ribbed newt</name>
    <dbReference type="NCBI Taxonomy" id="8319"/>
    <lineage>
        <taxon>Eukaryota</taxon>
        <taxon>Metazoa</taxon>
        <taxon>Chordata</taxon>
        <taxon>Craniata</taxon>
        <taxon>Vertebrata</taxon>
        <taxon>Euteleostomi</taxon>
        <taxon>Amphibia</taxon>
        <taxon>Batrachia</taxon>
        <taxon>Caudata</taxon>
        <taxon>Salamandroidea</taxon>
        <taxon>Salamandridae</taxon>
        <taxon>Pleurodelinae</taxon>
        <taxon>Pleurodeles</taxon>
    </lineage>
</organism>
<gene>
    <name evidence="2" type="ORF">NDU88_004294</name>
</gene>
<sequence>MFPGVTSEGESSLLTCVNPEVEGYAVNWGGEEKTPKDTSEEANREFRAIEETREAELPPRMRRDTKTPTPPADRENKTD</sequence>
<protein>
    <submittedName>
        <fullName evidence="2">Uncharacterized protein</fullName>
    </submittedName>
</protein>
<evidence type="ECO:0000313" key="2">
    <source>
        <dbReference type="EMBL" id="KAJ1179055.1"/>
    </source>
</evidence>
<feature type="compositionally biased region" description="Basic and acidic residues" evidence="1">
    <location>
        <begin position="30"/>
        <end position="79"/>
    </location>
</feature>
<dbReference type="EMBL" id="JANPWB010000006">
    <property type="protein sequence ID" value="KAJ1179055.1"/>
    <property type="molecule type" value="Genomic_DNA"/>
</dbReference>
<feature type="region of interest" description="Disordered" evidence="1">
    <location>
        <begin position="28"/>
        <end position="79"/>
    </location>
</feature>
<comment type="caution">
    <text evidence="2">The sequence shown here is derived from an EMBL/GenBank/DDBJ whole genome shotgun (WGS) entry which is preliminary data.</text>
</comment>
<proteinExistence type="predicted"/>
<dbReference type="AlphaFoldDB" id="A0AAV7TS68"/>
<evidence type="ECO:0000313" key="3">
    <source>
        <dbReference type="Proteomes" id="UP001066276"/>
    </source>
</evidence>
<keyword evidence="3" id="KW-1185">Reference proteome</keyword>